<keyword evidence="1" id="KW-0175">Coiled coil</keyword>
<feature type="region of interest" description="Disordered" evidence="2">
    <location>
        <begin position="455"/>
        <end position="492"/>
    </location>
</feature>
<name>A0A8T0GPL0_CERPU</name>
<proteinExistence type="predicted"/>
<feature type="compositionally biased region" description="Low complexity" evidence="2">
    <location>
        <begin position="237"/>
        <end position="252"/>
    </location>
</feature>
<organism evidence="3 4">
    <name type="scientific">Ceratodon purpureus</name>
    <name type="common">Fire moss</name>
    <name type="synonym">Dicranum purpureum</name>
    <dbReference type="NCBI Taxonomy" id="3225"/>
    <lineage>
        <taxon>Eukaryota</taxon>
        <taxon>Viridiplantae</taxon>
        <taxon>Streptophyta</taxon>
        <taxon>Embryophyta</taxon>
        <taxon>Bryophyta</taxon>
        <taxon>Bryophytina</taxon>
        <taxon>Bryopsida</taxon>
        <taxon>Dicranidae</taxon>
        <taxon>Pseudoditrichales</taxon>
        <taxon>Ditrichaceae</taxon>
        <taxon>Ceratodon</taxon>
    </lineage>
</organism>
<dbReference type="EMBL" id="CM026430">
    <property type="protein sequence ID" value="KAG0561541.1"/>
    <property type="molecule type" value="Genomic_DNA"/>
</dbReference>
<sequence>MAGSDELVNFTLSHIGATSNTATPLAQGHTKNGVEEKMPSPGYMQAAKRTTLPASREVAHNKRFRAAKWKDEEKTSLLVEKLSFFWIRLQASLGLSAFEYDKSWSHYVSGQLGRNVTSCQQQWDSLRKSLKIILDYEKKIKDSEGTCDHVSFWQMNEEQKKIVNEQRSKAKLEPLPQVFQRAWCVLMDTIYQIDAVKKNTGKKKSVDANRPSSSRAPHIASTITDSDDSPQRPPQPESLSQPSSQPDQYSDPMDPPEVPLVISGQLGSQRSEDEVLGMSDGHLISVIAPYINKEIGDALKTQVIPLLGDQEENEQKNHREELLAVEEEKLDLKRKEMALLEVVLEPLILKLQIREEEEQKHKVKLLAIEEEKLALKRDKVALNRDRLDLERKKMAFKSRLANATPAHPESGMYFNSGQQANCFQMPPNEVNHQPDCGNPETGMCLNVEPSFNSGQQPSNCFQIPPSEDFSFPHGSPPFQSFPFSQDGSTNFQ</sequence>
<dbReference type="Proteomes" id="UP000822688">
    <property type="component" value="Chromosome 9"/>
</dbReference>
<keyword evidence="4" id="KW-1185">Reference proteome</keyword>
<dbReference type="AlphaFoldDB" id="A0A8T0GPL0"/>
<protein>
    <submittedName>
        <fullName evidence="3">Uncharacterized protein</fullName>
    </submittedName>
</protein>
<evidence type="ECO:0000313" key="4">
    <source>
        <dbReference type="Proteomes" id="UP000822688"/>
    </source>
</evidence>
<feature type="coiled-coil region" evidence="1">
    <location>
        <begin position="308"/>
        <end position="335"/>
    </location>
</feature>
<comment type="caution">
    <text evidence="3">The sequence shown here is derived from an EMBL/GenBank/DDBJ whole genome shotgun (WGS) entry which is preliminary data.</text>
</comment>
<gene>
    <name evidence="3" type="ORF">KC19_9G071800</name>
</gene>
<evidence type="ECO:0000256" key="1">
    <source>
        <dbReference type="SAM" id="Coils"/>
    </source>
</evidence>
<feature type="region of interest" description="Disordered" evidence="2">
    <location>
        <begin position="200"/>
        <end position="261"/>
    </location>
</feature>
<feature type="compositionally biased region" description="Polar residues" evidence="2">
    <location>
        <begin position="477"/>
        <end position="492"/>
    </location>
</feature>
<evidence type="ECO:0000313" key="3">
    <source>
        <dbReference type="EMBL" id="KAG0561541.1"/>
    </source>
</evidence>
<feature type="coiled-coil region" evidence="1">
    <location>
        <begin position="365"/>
        <end position="392"/>
    </location>
</feature>
<evidence type="ECO:0000256" key="2">
    <source>
        <dbReference type="SAM" id="MobiDB-lite"/>
    </source>
</evidence>
<accession>A0A8T0GPL0</accession>
<reference evidence="3" key="1">
    <citation type="submission" date="2020-06" db="EMBL/GenBank/DDBJ databases">
        <title>WGS assembly of Ceratodon purpureus strain R40.</title>
        <authorList>
            <person name="Carey S.B."/>
            <person name="Jenkins J."/>
            <person name="Shu S."/>
            <person name="Lovell J.T."/>
            <person name="Sreedasyam A."/>
            <person name="Maumus F."/>
            <person name="Tiley G.P."/>
            <person name="Fernandez-Pozo N."/>
            <person name="Barry K."/>
            <person name="Chen C."/>
            <person name="Wang M."/>
            <person name="Lipzen A."/>
            <person name="Daum C."/>
            <person name="Saski C.A."/>
            <person name="Payton A.C."/>
            <person name="Mcbreen J.C."/>
            <person name="Conrad R.E."/>
            <person name="Kollar L.M."/>
            <person name="Olsson S."/>
            <person name="Huttunen S."/>
            <person name="Landis J.B."/>
            <person name="Wickett N.J."/>
            <person name="Johnson M.G."/>
            <person name="Rensing S.A."/>
            <person name="Grimwood J."/>
            <person name="Schmutz J."/>
            <person name="Mcdaniel S.F."/>
        </authorList>
    </citation>
    <scope>NUCLEOTIDE SEQUENCE</scope>
    <source>
        <strain evidence="3">R40</strain>
    </source>
</reference>